<dbReference type="PANTHER" id="PTHR15608">
    <property type="entry name" value="SPLICING FACTOR U2AF-ASSOCIATED PROTEIN 2"/>
    <property type="match status" value="1"/>
</dbReference>
<evidence type="ECO:0000256" key="6">
    <source>
        <dbReference type="PROSITE-ProRule" id="PRU00176"/>
    </source>
</evidence>
<name>A0AAE0DQL6_9LECA</name>
<feature type="region of interest" description="Disordered" evidence="7">
    <location>
        <begin position="93"/>
        <end position="138"/>
    </location>
</feature>
<dbReference type="SUPFAM" id="SSF54928">
    <property type="entry name" value="RNA-binding domain, RBD"/>
    <property type="match status" value="2"/>
</dbReference>
<dbReference type="PANTHER" id="PTHR15608:SF0">
    <property type="entry name" value="HIV TAT-SPECIFIC FACTOR 1"/>
    <property type="match status" value="1"/>
</dbReference>
<dbReference type="GO" id="GO:0005684">
    <property type="term" value="C:U2-type spliceosomal complex"/>
    <property type="evidence" value="ECO:0007669"/>
    <property type="project" value="TreeGrafter"/>
</dbReference>
<dbReference type="EMBL" id="JASNWA010000004">
    <property type="protein sequence ID" value="KAK3176340.1"/>
    <property type="molecule type" value="Genomic_DNA"/>
</dbReference>
<keyword evidence="4 6" id="KW-0694">RNA-binding</keyword>
<evidence type="ECO:0000256" key="7">
    <source>
        <dbReference type="SAM" id="MobiDB-lite"/>
    </source>
</evidence>
<dbReference type="GO" id="GO:0003723">
    <property type="term" value="F:RNA binding"/>
    <property type="evidence" value="ECO:0007669"/>
    <property type="project" value="UniProtKB-UniRule"/>
</dbReference>
<dbReference type="Pfam" id="PF00076">
    <property type="entry name" value="RRM_1"/>
    <property type="match status" value="1"/>
</dbReference>
<protein>
    <recommendedName>
        <fullName evidence="8">RRM domain-containing protein</fullName>
    </recommendedName>
</protein>
<dbReference type="InterPro" id="IPR034392">
    <property type="entry name" value="TatSF1-like_RRM1"/>
</dbReference>
<feature type="region of interest" description="Disordered" evidence="7">
    <location>
        <begin position="1"/>
        <end position="28"/>
    </location>
</feature>
<organism evidence="9 10">
    <name type="scientific">Lepraria neglecta</name>
    <dbReference type="NCBI Taxonomy" id="209136"/>
    <lineage>
        <taxon>Eukaryota</taxon>
        <taxon>Fungi</taxon>
        <taxon>Dikarya</taxon>
        <taxon>Ascomycota</taxon>
        <taxon>Pezizomycotina</taxon>
        <taxon>Lecanoromycetes</taxon>
        <taxon>OSLEUM clade</taxon>
        <taxon>Lecanoromycetidae</taxon>
        <taxon>Lecanorales</taxon>
        <taxon>Lecanorineae</taxon>
        <taxon>Stereocaulaceae</taxon>
        <taxon>Lepraria</taxon>
    </lineage>
</organism>
<evidence type="ECO:0000313" key="9">
    <source>
        <dbReference type="EMBL" id="KAK3176340.1"/>
    </source>
</evidence>
<comment type="caution">
    <text evidence="9">The sequence shown here is derived from an EMBL/GenBank/DDBJ whole genome shotgun (WGS) entry which is preliminary data.</text>
</comment>
<proteinExistence type="inferred from homology"/>
<evidence type="ECO:0000256" key="3">
    <source>
        <dbReference type="ARBA" id="ARBA00022737"/>
    </source>
</evidence>
<evidence type="ECO:0000256" key="1">
    <source>
        <dbReference type="ARBA" id="ARBA00007747"/>
    </source>
</evidence>
<dbReference type="Proteomes" id="UP001276659">
    <property type="component" value="Unassembled WGS sequence"/>
</dbReference>
<dbReference type="AlphaFoldDB" id="A0AAE0DQL6"/>
<dbReference type="SMART" id="SM00360">
    <property type="entry name" value="RRM"/>
    <property type="match status" value="1"/>
</dbReference>
<comment type="similarity">
    <text evidence="1">Belongs to the HTATSF1 family.</text>
</comment>
<accession>A0AAE0DQL6</accession>
<feature type="compositionally biased region" description="Low complexity" evidence="7">
    <location>
        <begin position="1"/>
        <end position="17"/>
    </location>
</feature>
<dbReference type="FunFam" id="3.30.70.330:FF:000105">
    <property type="entry name" value="HIV Tat-specific factor 1 homolog"/>
    <property type="match status" value="1"/>
</dbReference>
<feature type="domain" description="RRM" evidence="8">
    <location>
        <begin position="140"/>
        <end position="228"/>
    </location>
</feature>
<keyword evidence="10" id="KW-1185">Reference proteome</keyword>
<dbReference type="GO" id="GO:0005686">
    <property type="term" value="C:U2 snRNP"/>
    <property type="evidence" value="ECO:0007669"/>
    <property type="project" value="TreeGrafter"/>
</dbReference>
<gene>
    <name evidence="9" type="ORF">OEA41_007663</name>
</gene>
<dbReference type="PROSITE" id="PS50102">
    <property type="entry name" value="RRM"/>
    <property type="match status" value="1"/>
</dbReference>
<feature type="region of interest" description="Disordered" evidence="7">
    <location>
        <begin position="352"/>
        <end position="396"/>
    </location>
</feature>
<dbReference type="InterPro" id="IPR035979">
    <property type="entry name" value="RBD_domain_sf"/>
</dbReference>
<dbReference type="InterPro" id="IPR000504">
    <property type="entry name" value="RRM_dom"/>
</dbReference>
<evidence type="ECO:0000313" key="10">
    <source>
        <dbReference type="Proteomes" id="UP001276659"/>
    </source>
</evidence>
<dbReference type="InterPro" id="IPR034393">
    <property type="entry name" value="TatSF1-like"/>
</dbReference>
<sequence>MAESPNHSPAPAHSSFPQNPEEFDADPRVSWSKLDNKFILEADDGQEYEFDDGLKRWVPVVRPHPLINNEGQSTIGHLDDALLEQQRAAYAVKGVDESEPAQPTKKRKKQVYTNGEDEDGGRATIKKAKPAPEPRERKNTAVYVTSLPDSITVDEVQRVFSRCGVIAEEIDSGKPRIKLYTDEQDKFKGDALIVFFRAESVELAIQLLDDTEFRLGQGPKMRVAAADFSYKAQKEAPAKGNLKDKKKIMKKTQKLNNKLADWDDDDPQTIQDTSSRWDKVVILKHMFTLQELEEDPAAILDIKEDIREECSKMGPVTNVVLFDKETDGVASVMNGRHFSGKVVEAYVADGSEKFKKTSEKKKAIEDDEGEDEGKRLDQFGEWLEEEGGPKERHKGP</sequence>
<evidence type="ECO:0000256" key="2">
    <source>
        <dbReference type="ARBA" id="ARBA00022664"/>
    </source>
</evidence>
<keyword evidence="5" id="KW-0508">mRNA splicing</keyword>
<feature type="compositionally biased region" description="Basic and acidic residues" evidence="7">
    <location>
        <begin position="352"/>
        <end position="364"/>
    </location>
</feature>
<keyword evidence="2" id="KW-0507">mRNA processing</keyword>
<dbReference type="GO" id="GO:0000398">
    <property type="term" value="P:mRNA splicing, via spliceosome"/>
    <property type="evidence" value="ECO:0007669"/>
    <property type="project" value="InterPro"/>
</dbReference>
<keyword evidence="3" id="KW-0677">Repeat</keyword>
<evidence type="ECO:0000259" key="8">
    <source>
        <dbReference type="PROSITE" id="PS50102"/>
    </source>
</evidence>
<evidence type="ECO:0000256" key="4">
    <source>
        <dbReference type="ARBA" id="ARBA00022884"/>
    </source>
</evidence>
<dbReference type="InterPro" id="IPR012677">
    <property type="entry name" value="Nucleotide-bd_a/b_plait_sf"/>
</dbReference>
<dbReference type="CDD" id="cd12281">
    <property type="entry name" value="RRM1_TatSF1_like"/>
    <property type="match status" value="1"/>
</dbReference>
<reference evidence="9" key="1">
    <citation type="submission" date="2022-11" db="EMBL/GenBank/DDBJ databases">
        <title>Chromosomal genome sequence assembly and mating type (MAT) locus characterization of the leprose asexual lichenized fungus Lepraria neglecta (Nyl.) Erichsen.</title>
        <authorList>
            <person name="Allen J.L."/>
            <person name="Pfeffer B."/>
        </authorList>
    </citation>
    <scope>NUCLEOTIDE SEQUENCE</scope>
    <source>
        <strain evidence="9">Allen 5258</strain>
    </source>
</reference>
<evidence type="ECO:0000256" key="5">
    <source>
        <dbReference type="ARBA" id="ARBA00023187"/>
    </source>
</evidence>
<dbReference type="Gene3D" id="3.30.70.330">
    <property type="match status" value="2"/>
</dbReference>
<dbReference type="FunFam" id="3.30.70.330:FF:000329">
    <property type="entry name" value="splicing factor U2AF-associated protein 2"/>
    <property type="match status" value="1"/>
</dbReference>